<reference evidence="5 6" key="1">
    <citation type="submission" date="2023-08" db="EMBL/GenBank/DDBJ databases">
        <authorList>
            <person name="Palmer J.M."/>
        </authorList>
    </citation>
    <scope>NUCLEOTIDE SEQUENCE [LARGE SCALE GENOMIC DNA]</scope>
    <source>
        <strain evidence="5 6">TWF481</strain>
    </source>
</reference>
<dbReference type="Pfam" id="PF00348">
    <property type="entry name" value="polyprenyl_synt"/>
    <property type="match status" value="1"/>
</dbReference>
<dbReference type="InterPro" id="IPR000092">
    <property type="entry name" value="Polyprenyl_synt"/>
</dbReference>
<dbReference type="Gene3D" id="1.10.600.10">
    <property type="entry name" value="Farnesyl Diphosphate Synthase"/>
    <property type="match status" value="1"/>
</dbReference>
<dbReference type="GO" id="GO:0046872">
    <property type="term" value="F:metal ion binding"/>
    <property type="evidence" value="ECO:0007669"/>
    <property type="project" value="UniProtKB-KW"/>
</dbReference>
<dbReference type="SUPFAM" id="SSF48576">
    <property type="entry name" value="Terpenoid synthases"/>
    <property type="match status" value="1"/>
</dbReference>
<dbReference type="GO" id="GO:0008299">
    <property type="term" value="P:isoprenoid biosynthetic process"/>
    <property type="evidence" value="ECO:0007669"/>
    <property type="project" value="InterPro"/>
</dbReference>
<evidence type="ECO:0000256" key="3">
    <source>
        <dbReference type="ARBA" id="ARBA00022842"/>
    </source>
</evidence>
<proteinExistence type="inferred from homology"/>
<comment type="similarity">
    <text evidence="4">Belongs to the FPP/GGPP synthase family.</text>
</comment>
<dbReference type="Proteomes" id="UP001370758">
    <property type="component" value="Unassembled WGS sequence"/>
</dbReference>
<organism evidence="5 6">
    <name type="scientific">Arthrobotrys musiformis</name>
    <dbReference type="NCBI Taxonomy" id="47236"/>
    <lineage>
        <taxon>Eukaryota</taxon>
        <taxon>Fungi</taxon>
        <taxon>Dikarya</taxon>
        <taxon>Ascomycota</taxon>
        <taxon>Pezizomycotina</taxon>
        <taxon>Orbiliomycetes</taxon>
        <taxon>Orbiliales</taxon>
        <taxon>Orbiliaceae</taxon>
        <taxon>Arthrobotrys</taxon>
    </lineage>
</organism>
<dbReference type="GO" id="GO:0043386">
    <property type="term" value="P:mycotoxin biosynthetic process"/>
    <property type="evidence" value="ECO:0007669"/>
    <property type="project" value="UniProtKB-ARBA"/>
</dbReference>
<evidence type="ECO:0000256" key="2">
    <source>
        <dbReference type="ARBA" id="ARBA00022723"/>
    </source>
</evidence>
<protein>
    <submittedName>
        <fullName evidence="5">Uncharacterized protein</fullName>
    </submittedName>
</protein>
<keyword evidence="6" id="KW-1185">Reference proteome</keyword>
<comment type="caution">
    <text evidence="5">The sequence shown here is derived from an EMBL/GenBank/DDBJ whole genome shotgun (WGS) entry which is preliminary data.</text>
</comment>
<dbReference type="PANTHER" id="PTHR12001">
    <property type="entry name" value="GERANYLGERANYL PYROPHOSPHATE SYNTHASE"/>
    <property type="match status" value="1"/>
</dbReference>
<dbReference type="GO" id="GO:0004659">
    <property type="term" value="F:prenyltransferase activity"/>
    <property type="evidence" value="ECO:0007669"/>
    <property type="project" value="InterPro"/>
</dbReference>
<keyword evidence="1 4" id="KW-0808">Transferase</keyword>
<gene>
    <name evidence="5" type="ORF">TWF481_011857</name>
</gene>
<dbReference type="PANTHER" id="PTHR12001:SF44">
    <property type="entry name" value="GERANYLGERANYL PYROPHOSPHATE SYNTHASE"/>
    <property type="match status" value="1"/>
</dbReference>
<dbReference type="GO" id="GO:0046165">
    <property type="term" value="P:alcohol biosynthetic process"/>
    <property type="evidence" value="ECO:0007669"/>
    <property type="project" value="UniProtKB-ARBA"/>
</dbReference>
<evidence type="ECO:0000256" key="1">
    <source>
        <dbReference type="ARBA" id="ARBA00022679"/>
    </source>
</evidence>
<sequence>MQLSAPNCWLQRLPALPEEIAREPCDYFENLPGKNTLSVFIDGFNIWYRVPSPQLDIIKAIGRMLQISCCIMDDIQDNSELRRGAPAAHMVFGVPQAINSANYLLLKCVGEASKLSPAAVDIFTQGACDVGIGQAHDLHATFNGEVPSERDYIKMIDGKCGGFFRVAVGLMRDQATRNRDLDVEDFLLFLGRFYQTRDDYNNLMSHEYTKTKGHLSDLDEGKYSLMLIHSLRNSKEGTQLKSLLTMRARQGNLSPEQKDTVMKILMRSESMEYTLNILEELDNGMDNQLGRLENQAGERNVILRAVLEKLRMQ</sequence>
<dbReference type="InterPro" id="IPR008949">
    <property type="entry name" value="Isoprenoid_synthase_dom_sf"/>
</dbReference>
<evidence type="ECO:0000313" key="5">
    <source>
        <dbReference type="EMBL" id="KAK6497448.1"/>
    </source>
</evidence>
<accession>A0AAV9VXC0</accession>
<name>A0AAV9VXC0_9PEZI</name>
<evidence type="ECO:0000256" key="4">
    <source>
        <dbReference type="RuleBase" id="RU004466"/>
    </source>
</evidence>
<dbReference type="AlphaFoldDB" id="A0AAV9VXC0"/>
<keyword evidence="3" id="KW-0460">Magnesium</keyword>
<evidence type="ECO:0000313" key="6">
    <source>
        <dbReference type="Proteomes" id="UP001370758"/>
    </source>
</evidence>
<dbReference type="EMBL" id="JAVHJL010000009">
    <property type="protein sequence ID" value="KAK6497448.1"/>
    <property type="molecule type" value="Genomic_DNA"/>
</dbReference>
<keyword evidence="2" id="KW-0479">Metal-binding</keyword>